<comment type="caution">
    <text evidence="3">The sequence shown here is derived from an EMBL/GenBank/DDBJ whole genome shotgun (WGS) entry which is preliminary data.</text>
</comment>
<dbReference type="PROSITE" id="PS50404">
    <property type="entry name" value="GST_NTER"/>
    <property type="match status" value="1"/>
</dbReference>
<sequence>MIQTETPFKLYADPRSGNCFKVWLLLGLLELPFQWVSVDILKRESHTREFLAMNPQGMVPVLQLDSGAALAESNAILCYLAQRSLCLWPHEPLSQATVLQWLFFEQNNHEPYLAGVQFMTRYLGRSLDDPDIMERIKRGYRALSVMEQRLAKHAYLAGETLTIADIALYAYTHTAPDAGFDLGRFPGVRAWLARLEARPRWLTMAALAASHGSLLHWSQRVLHGV</sequence>
<accession>W6M7T8</accession>
<evidence type="ECO:0000313" key="3">
    <source>
        <dbReference type="EMBL" id="CDI01790.1"/>
    </source>
</evidence>
<dbReference type="InterPro" id="IPR036282">
    <property type="entry name" value="Glutathione-S-Trfase_C_sf"/>
</dbReference>
<dbReference type="InterPro" id="IPR004046">
    <property type="entry name" value="GST_C"/>
</dbReference>
<dbReference type="SUPFAM" id="SSF52833">
    <property type="entry name" value="Thioredoxin-like"/>
    <property type="match status" value="1"/>
</dbReference>
<evidence type="ECO:0000313" key="4">
    <source>
        <dbReference type="Proteomes" id="UP000035760"/>
    </source>
</evidence>
<dbReference type="Gene3D" id="3.40.30.10">
    <property type="entry name" value="Glutaredoxin"/>
    <property type="match status" value="1"/>
</dbReference>
<proteinExistence type="predicted"/>
<dbReference type="SUPFAM" id="SSF47616">
    <property type="entry name" value="GST C-terminal domain-like"/>
    <property type="match status" value="1"/>
</dbReference>
<protein>
    <submittedName>
        <fullName evidence="3">Glutathione S-transferase family protein</fullName>
    </submittedName>
</protein>
<dbReference type="Pfam" id="PF13409">
    <property type="entry name" value="GST_N_2"/>
    <property type="match status" value="1"/>
</dbReference>
<dbReference type="InterPro" id="IPR040079">
    <property type="entry name" value="Glutathione_S-Trfase"/>
</dbReference>
<dbReference type="EMBL" id="CBTJ020000027">
    <property type="protein sequence ID" value="CDI01790.1"/>
    <property type="molecule type" value="Genomic_DNA"/>
</dbReference>
<dbReference type="SFLD" id="SFLDS00019">
    <property type="entry name" value="Glutathione_Transferase_(cytos"/>
    <property type="match status" value="1"/>
</dbReference>
<dbReference type="SFLD" id="SFLDG01151">
    <property type="entry name" value="Main.2:_Nu-like"/>
    <property type="match status" value="1"/>
</dbReference>
<dbReference type="CDD" id="cd03056">
    <property type="entry name" value="GST_N_4"/>
    <property type="match status" value="1"/>
</dbReference>
<dbReference type="InterPro" id="IPR036249">
    <property type="entry name" value="Thioredoxin-like_sf"/>
</dbReference>
<dbReference type="RefSeq" id="WP_048671243.1">
    <property type="nucleotide sequence ID" value="NZ_CBTJ020000027.1"/>
</dbReference>
<dbReference type="GO" id="GO:0016740">
    <property type="term" value="F:transferase activity"/>
    <property type="evidence" value="ECO:0007669"/>
    <property type="project" value="UniProtKB-KW"/>
</dbReference>
<dbReference type="SFLD" id="SFLDG00358">
    <property type="entry name" value="Main_(cytGST)"/>
    <property type="match status" value="1"/>
</dbReference>
<dbReference type="PANTHER" id="PTHR44051:SF2">
    <property type="entry name" value="HYPOTHETICAL GLUTATHIONE S-TRANSFERASE LIKE PROTEIN"/>
    <property type="match status" value="1"/>
</dbReference>
<dbReference type="InterPro" id="IPR010987">
    <property type="entry name" value="Glutathione-S-Trfase_C-like"/>
</dbReference>
<keyword evidence="4" id="KW-1185">Reference proteome</keyword>
<reference evidence="3" key="2">
    <citation type="submission" date="2014-03" db="EMBL/GenBank/DDBJ databases">
        <title>Candidatus Competibacter-lineage genomes retrieved from metagenomes reveal functional metabolic diversity.</title>
        <authorList>
            <person name="McIlroy S.J."/>
            <person name="Albertsen M."/>
            <person name="Andresen E.K."/>
            <person name="Saunders A.M."/>
            <person name="Kristiansen R."/>
            <person name="Stokholm-Bjerregaard M."/>
            <person name="Nielsen K.L."/>
            <person name="Nielsen P.H."/>
        </authorList>
    </citation>
    <scope>NUCLEOTIDE SEQUENCE</scope>
    <source>
        <strain evidence="3">Run_A_D11</strain>
    </source>
</reference>
<organism evidence="3 4">
    <name type="scientific">Candidatus Competibacter denitrificans Run_A_D11</name>
    <dbReference type="NCBI Taxonomy" id="1400863"/>
    <lineage>
        <taxon>Bacteria</taxon>
        <taxon>Pseudomonadati</taxon>
        <taxon>Pseudomonadota</taxon>
        <taxon>Gammaproteobacteria</taxon>
        <taxon>Candidatus Competibacteraceae</taxon>
        <taxon>Candidatus Competibacter</taxon>
    </lineage>
</organism>
<gene>
    <name evidence="3" type="ORF">BN873_210011</name>
</gene>
<dbReference type="AlphaFoldDB" id="W6M7T8"/>
<evidence type="ECO:0000259" key="1">
    <source>
        <dbReference type="PROSITE" id="PS50404"/>
    </source>
</evidence>
<reference evidence="3" key="1">
    <citation type="submission" date="2013-07" db="EMBL/GenBank/DDBJ databases">
        <authorList>
            <person name="McIlroy S."/>
        </authorList>
    </citation>
    <scope>NUCLEOTIDE SEQUENCE [LARGE SCALE GENOMIC DNA]</scope>
    <source>
        <strain evidence="3">Run_A_D11</strain>
    </source>
</reference>
<dbReference type="PANTHER" id="PTHR44051">
    <property type="entry name" value="GLUTATHIONE S-TRANSFERASE-RELATED"/>
    <property type="match status" value="1"/>
</dbReference>
<dbReference type="Gene3D" id="1.20.1050.10">
    <property type="match status" value="1"/>
</dbReference>
<dbReference type="Pfam" id="PF00043">
    <property type="entry name" value="GST_C"/>
    <property type="match status" value="1"/>
</dbReference>
<feature type="domain" description="GST N-terminal" evidence="1">
    <location>
        <begin position="6"/>
        <end position="88"/>
    </location>
</feature>
<dbReference type="Proteomes" id="UP000035760">
    <property type="component" value="Unassembled WGS sequence"/>
</dbReference>
<dbReference type="InterPro" id="IPR004045">
    <property type="entry name" value="Glutathione_S-Trfase_N"/>
</dbReference>
<evidence type="ECO:0000259" key="2">
    <source>
        <dbReference type="PROSITE" id="PS50405"/>
    </source>
</evidence>
<dbReference type="STRING" id="1400863.BN873_210011"/>
<feature type="domain" description="GST C-terminal" evidence="2">
    <location>
        <begin position="91"/>
        <end position="222"/>
    </location>
</feature>
<name>W6M7T8_9GAMM</name>
<dbReference type="OrthoDB" id="9797500at2"/>
<dbReference type="PROSITE" id="PS50405">
    <property type="entry name" value="GST_CTER"/>
    <property type="match status" value="1"/>
</dbReference>